<sequence>NRALAECGKPFIVPAYFSEQQWHDASVHQRGTAVEAAIGRLFLKSSSAPGGDSVARHDLVRISTGVLAASEQWCREQDIIAIANEAVRQKRDKINQKMQLKCKDQNSK</sequence>
<reference evidence="1 2" key="1">
    <citation type="journal article" date="2014" name="Nature">
        <title>The genome of the recently domesticated crop plant sugar beet (Beta vulgaris).</title>
        <authorList>
            <person name="Dohm J.C."/>
            <person name="Minoche A.E."/>
            <person name="Holtgrawe D."/>
            <person name="Capella-Gutierrez S."/>
            <person name="Zakrzewski F."/>
            <person name="Tafer H."/>
            <person name="Rupp O."/>
            <person name="Sorensen T.R."/>
            <person name="Stracke R."/>
            <person name="Reinhardt R."/>
            <person name="Goesmann A."/>
            <person name="Kraft T."/>
            <person name="Schulz B."/>
            <person name="Stadler P.F."/>
            <person name="Schmidt T."/>
            <person name="Gabaldon T."/>
            <person name="Lehrach H."/>
            <person name="Weisshaar B."/>
            <person name="Himmelbauer H."/>
        </authorList>
    </citation>
    <scope>NUCLEOTIDE SEQUENCE [LARGE SCALE GENOMIC DNA]</scope>
    <source>
        <tissue evidence="1">Taproot</tissue>
    </source>
</reference>
<dbReference type="OrthoDB" id="416741at2759"/>
<name>A0A0J8DTS9_BETVV</name>
<evidence type="ECO:0000313" key="1">
    <source>
        <dbReference type="EMBL" id="KMS94195.1"/>
    </source>
</evidence>
<keyword evidence="2" id="KW-1185">Reference proteome</keyword>
<proteinExistence type="predicted"/>
<accession>A0A0J8DTS9</accession>
<dbReference type="AlphaFoldDB" id="A0A0J8DTS9"/>
<protein>
    <recommendedName>
        <fullName evidence="3">TIR domain-containing protein</fullName>
    </recommendedName>
</protein>
<dbReference type="Gramene" id="KMS94195">
    <property type="protein sequence ID" value="KMS94195"/>
    <property type="gene ID" value="BVRB_023850"/>
</dbReference>
<evidence type="ECO:0008006" key="3">
    <source>
        <dbReference type="Google" id="ProtNLM"/>
    </source>
</evidence>
<gene>
    <name evidence="1" type="ORF">BVRB_023850</name>
</gene>
<evidence type="ECO:0000313" key="2">
    <source>
        <dbReference type="Proteomes" id="UP000035740"/>
    </source>
</evidence>
<dbReference type="EMBL" id="KQ095396">
    <property type="protein sequence ID" value="KMS94195.1"/>
    <property type="molecule type" value="Genomic_DNA"/>
</dbReference>
<feature type="non-terminal residue" evidence="1">
    <location>
        <position position="1"/>
    </location>
</feature>
<dbReference type="Proteomes" id="UP000035740">
    <property type="component" value="Unassembled WGS sequence"/>
</dbReference>
<organism evidence="1 2">
    <name type="scientific">Beta vulgaris subsp. vulgaris</name>
    <name type="common">Beet</name>
    <dbReference type="NCBI Taxonomy" id="3555"/>
    <lineage>
        <taxon>Eukaryota</taxon>
        <taxon>Viridiplantae</taxon>
        <taxon>Streptophyta</taxon>
        <taxon>Embryophyta</taxon>
        <taxon>Tracheophyta</taxon>
        <taxon>Spermatophyta</taxon>
        <taxon>Magnoliopsida</taxon>
        <taxon>eudicotyledons</taxon>
        <taxon>Gunneridae</taxon>
        <taxon>Pentapetalae</taxon>
        <taxon>Caryophyllales</taxon>
        <taxon>Chenopodiaceae</taxon>
        <taxon>Betoideae</taxon>
        <taxon>Beta</taxon>
    </lineage>
</organism>